<dbReference type="Gene3D" id="2.60.40.10">
    <property type="entry name" value="Immunoglobulins"/>
    <property type="match status" value="1"/>
</dbReference>
<feature type="non-terminal residue" evidence="2">
    <location>
        <position position="117"/>
    </location>
</feature>
<feature type="non-terminal residue" evidence="2">
    <location>
        <position position="1"/>
    </location>
</feature>
<dbReference type="AlphaFoldDB" id="A0AA35WBG9"/>
<sequence>KGSYKCTVANEFSEVEAELIVQAPSPPSNVGVSQNGLNSLLVTWTPSAGPNVTGYTIYYQQIDGRQNGSVKAVETDTSIVITGLTLGANFSISVVTNSSTLPSIVTYGPNVTIQQKG</sequence>
<evidence type="ECO:0000313" key="2">
    <source>
        <dbReference type="EMBL" id="CAI8015233.1"/>
    </source>
</evidence>
<evidence type="ECO:0000313" key="3">
    <source>
        <dbReference type="Proteomes" id="UP001174909"/>
    </source>
</evidence>
<gene>
    <name evidence="2" type="ORF">GBAR_LOCUS9460</name>
</gene>
<comment type="caution">
    <text evidence="2">The sequence shown here is derived from an EMBL/GenBank/DDBJ whole genome shotgun (WGS) entry which is preliminary data.</text>
</comment>
<keyword evidence="3" id="KW-1185">Reference proteome</keyword>
<accession>A0AA35WBG9</accession>
<dbReference type="EMBL" id="CASHTH010001429">
    <property type="protein sequence ID" value="CAI8015233.1"/>
    <property type="molecule type" value="Genomic_DNA"/>
</dbReference>
<dbReference type="SMART" id="SM00060">
    <property type="entry name" value="FN3"/>
    <property type="match status" value="1"/>
</dbReference>
<name>A0AA35WBG9_GEOBA</name>
<dbReference type="InterPro" id="IPR013783">
    <property type="entry name" value="Ig-like_fold"/>
</dbReference>
<dbReference type="InterPro" id="IPR003961">
    <property type="entry name" value="FN3_dom"/>
</dbReference>
<dbReference type="Proteomes" id="UP001174909">
    <property type="component" value="Unassembled WGS sequence"/>
</dbReference>
<dbReference type="Pfam" id="PF00041">
    <property type="entry name" value="fn3"/>
    <property type="match status" value="1"/>
</dbReference>
<protein>
    <recommendedName>
        <fullName evidence="1">Fibronectin type-III domain-containing protein</fullName>
    </recommendedName>
</protein>
<reference evidence="2" key="1">
    <citation type="submission" date="2023-03" db="EMBL/GenBank/DDBJ databases">
        <authorList>
            <person name="Steffen K."/>
            <person name="Cardenas P."/>
        </authorList>
    </citation>
    <scope>NUCLEOTIDE SEQUENCE</scope>
</reference>
<dbReference type="InterPro" id="IPR036116">
    <property type="entry name" value="FN3_sf"/>
</dbReference>
<organism evidence="2 3">
    <name type="scientific">Geodia barretti</name>
    <name type="common">Barrett's horny sponge</name>
    <dbReference type="NCBI Taxonomy" id="519541"/>
    <lineage>
        <taxon>Eukaryota</taxon>
        <taxon>Metazoa</taxon>
        <taxon>Porifera</taxon>
        <taxon>Demospongiae</taxon>
        <taxon>Heteroscleromorpha</taxon>
        <taxon>Tetractinellida</taxon>
        <taxon>Astrophorina</taxon>
        <taxon>Geodiidae</taxon>
        <taxon>Geodia</taxon>
    </lineage>
</organism>
<evidence type="ECO:0000259" key="1">
    <source>
        <dbReference type="PROSITE" id="PS50853"/>
    </source>
</evidence>
<dbReference type="SUPFAM" id="SSF49265">
    <property type="entry name" value="Fibronectin type III"/>
    <property type="match status" value="1"/>
</dbReference>
<dbReference type="CDD" id="cd00063">
    <property type="entry name" value="FN3"/>
    <property type="match status" value="1"/>
</dbReference>
<feature type="domain" description="Fibronectin type-III" evidence="1">
    <location>
        <begin position="26"/>
        <end position="116"/>
    </location>
</feature>
<dbReference type="PROSITE" id="PS50853">
    <property type="entry name" value="FN3"/>
    <property type="match status" value="1"/>
</dbReference>
<proteinExistence type="predicted"/>